<comment type="caution">
    <text evidence="5">The sequence shown here is derived from an EMBL/GenBank/DDBJ whole genome shotgun (WGS) entry which is preliminary data.</text>
</comment>
<dbReference type="AlphaFoldDB" id="A0AAD8GNA2"/>
<sequence>MMLPTKSNITSVVKDSEVFKCNLVEGQPISVSRDDIAEFLRMSCLNIPILQIFMMAYDRAAIKFRGVEADINFVLEDYEEDLKQVAIPPSLGNDDIAPYSVIHNFSQRLQDLGANVQIVKWNDSPHFKDKTTRQCRRRWYTYLKSDFKKGGWSPEEDMLLCEKIFGNRWTEIAKVVSGRTDNAMKNRFSTLFKKRAKVEALEKENNPSYLNPNNKRVIFQDVSTADVLSKNGGPLRKLRRDHIFDLTENSNPNIRLEKECANSNPQVRPPLAELD</sequence>
<dbReference type="PROSITE" id="PS50090">
    <property type="entry name" value="MYB_LIKE"/>
    <property type="match status" value="1"/>
</dbReference>
<dbReference type="EMBL" id="JAUIZM010000021">
    <property type="protein sequence ID" value="KAK1351952.1"/>
    <property type="molecule type" value="Genomic_DNA"/>
</dbReference>
<dbReference type="InterPro" id="IPR001005">
    <property type="entry name" value="SANT/Myb"/>
</dbReference>
<accession>A0AAD8GNA2</accession>
<dbReference type="Pfam" id="PF00249">
    <property type="entry name" value="Myb_DNA-binding"/>
    <property type="match status" value="1"/>
</dbReference>
<comment type="subcellular location">
    <subcellularLocation>
        <location evidence="1">Nucleus</location>
    </subcellularLocation>
</comment>
<name>A0AAD8GNA2_9APIA</name>
<protein>
    <recommendedName>
        <fullName evidence="7">Myb-like DNA-binding domain containing protein</fullName>
    </recommendedName>
</protein>
<evidence type="ECO:0000313" key="6">
    <source>
        <dbReference type="Proteomes" id="UP001237642"/>
    </source>
</evidence>
<dbReference type="PANTHER" id="PTHR45614:SF76">
    <property type="entry name" value="TRANSCRIPTION FACTOR MYB124"/>
    <property type="match status" value="1"/>
</dbReference>
<dbReference type="SUPFAM" id="SSF46689">
    <property type="entry name" value="Homeodomain-like"/>
    <property type="match status" value="1"/>
</dbReference>
<evidence type="ECO:0000259" key="3">
    <source>
        <dbReference type="PROSITE" id="PS50090"/>
    </source>
</evidence>
<dbReference type="GO" id="GO:0005634">
    <property type="term" value="C:nucleus"/>
    <property type="evidence" value="ECO:0007669"/>
    <property type="project" value="UniProtKB-SubCell"/>
</dbReference>
<gene>
    <name evidence="5" type="ORF">POM88_053833</name>
</gene>
<evidence type="ECO:0000256" key="2">
    <source>
        <dbReference type="ARBA" id="ARBA00023242"/>
    </source>
</evidence>
<reference evidence="5" key="2">
    <citation type="submission" date="2023-05" db="EMBL/GenBank/DDBJ databases">
        <authorList>
            <person name="Schelkunov M.I."/>
        </authorList>
    </citation>
    <scope>NUCLEOTIDE SEQUENCE</scope>
    <source>
        <strain evidence="5">Hsosn_3</strain>
        <tissue evidence="5">Leaf</tissue>
    </source>
</reference>
<dbReference type="InterPro" id="IPR009057">
    <property type="entry name" value="Homeodomain-like_sf"/>
</dbReference>
<evidence type="ECO:0000313" key="5">
    <source>
        <dbReference type="EMBL" id="KAK1351952.1"/>
    </source>
</evidence>
<organism evidence="5 6">
    <name type="scientific">Heracleum sosnowskyi</name>
    <dbReference type="NCBI Taxonomy" id="360622"/>
    <lineage>
        <taxon>Eukaryota</taxon>
        <taxon>Viridiplantae</taxon>
        <taxon>Streptophyta</taxon>
        <taxon>Embryophyta</taxon>
        <taxon>Tracheophyta</taxon>
        <taxon>Spermatophyta</taxon>
        <taxon>Magnoliopsida</taxon>
        <taxon>eudicotyledons</taxon>
        <taxon>Gunneridae</taxon>
        <taxon>Pentapetalae</taxon>
        <taxon>asterids</taxon>
        <taxon>campanulids</taxon>
        <taxon>Apiales</taxon>
        <taxon>Apiaceae</taxon>
        <taxon>Apioideae</taxon>
        <taxon>apioid superclade</taxon>
        <taxon>Tordylieae</taxon>
        <taxon>Tordyliinae</taxon>
        <taxon>Heracleum</taxon>
    </lineage>
</organism>
<keyword evidence="2" id="KW-0539">Nucleus</keyword>
<dbReference type="InterPro" id="IPR017930">
    <property type="entry name" value="Myb_dom"/>
</dbReference>
<dbReference type="Proteomes" id="UP001237642">
    <property type="component" value="Unassembled WGS sequence"/>
</dbReference>
<dbReference type="CDD" id="cd00167">
    <property type="entry name" value="SANT"/>
    <property type="match status" value="1"/>
</dbReference>
<evidence type="ECO:0000259" key="4">
    <source>
        <dbReference type="PROSITE" id="PS51294"/>
    </source>
</evidence>
<dbReference type="PROSITE" id="PS51294">
    <property type="entry name" value="HTH_MYB"/>
    <property type="match status" value="1"/>
</dbReference>
<dbReference type="PANTHER" id="PTHR45614">
    <property type="entry name" value="MYB PROTEIN-RELATED"/>
    <property type="match status" value="1"/>
</dbReference>
<reference evidence="5" key="1">
    <citation type="submission" date="2023-02" db="EMBL/GenBank/DDBJ databases">
        <title>Genome of toxic invasive species Heracleum sosnowskyi carries increased number of genes despite the absence of recent whole-genome duplications.</title>
        <authorList>
            <person name="Schelkunov M."/>
            <person name="Shtratnikova V."/>
            <person name="Makarenko M."/>
            <person name="Klepikova A."/>
            <person name="Omelchenko D."/>
            <person name="Novikova G."/>
            <person name="Obukhova E."/>
            <person name="Bogdanov V."/>
            <person name="Penin A."/>
            <person name="Logacheva M."/>
        </authorList>
    </citation>
    <scope>NUCLEOTIDE SEQUENCE</scope>
    <source>
        <strain evidence="5">Hsosn_3</strain>
        <tissue evidence="5">Leaf</tissue>
    </source>
</reference>
<keyword evidence="6" id="KW-1185">Reference proteome</keyword>
<evidence type="ECO:0008006" key="7">
    <source>
        <dbReference type="Google" id="ProtNLM"/>
    </source>
</evidence>
<dbReference type="GO" id="GO:0000978">
    <property type="term" value="F:RNA polymerase II cis-regulatory region sequence-specific DNA binding"/>
    <property type="evidence" value="ECO:0007669"/>
    <property type="project" value="TreeGrafter"/>
</dbReference>
<feature type="domain" description="HTH myb-type" evidence="4">
    <location>
        <begin position="144"/>
        <end position="196"/>
    </location>
</feature>
<dbReference type="InterPro" id="IPR050560">
    <property type="entry name" value="MYB_TF"/>
</dbReference>
<proteinExistence type="predicted"/>
<dbReference type="GO" id="GO:0000981">
    <property type="term" value="F:DNA-binding transcription factor activity, RNA polymerase II-specific"/>
    <property type="evidence" value="ECO:0007669"/>
    <property type="project" value="TreeGrafter"/>
</dbReference>
<dbReference type="Gene3D" id="1.10.10.60">
    <property type="entry name" value="Homeodomain-like"/>
    <property type="match status" value="1"/>
</dbReference>
<feature type="domain" description="Myb-like" evidence="3">
    <location>
        <begin position="144"/>
        <end position="192"/>
    </location>
</feature>
<dbReference type="SMART" id="SM00717">
    <property type="entry name" value="SANT"/>
    <property type="match status" value="1"/>
</dbReference>
<evidence type="ECO:0000256" key="1">
    <source>
        <dbReference type="ARBA" id="ARBA00004123"/>
    </source>
</evidence>